<keyword evidence="9" id="KW-1185">Reference proteome</keyword>
<dbReference type="EC" id="2.1.1.-" evidence="7"/>
<name>A0A4P2VFJ9_9ARCH</name>
<dbReference type="GO" id="GO:0003723">
    <property type="term" value="F:RNA binding"/>
    <property type="evidence" value="ECO:0007669"/>
    <property type="project" value="UniProtKB-UniRule"/>
</dbReference>
<gene>
    <name evidence="7" type="primary">flpA</name>
    <name evidence="8" type="ORF">NAS2_1564</name>
</gene>
<dbReference type="InterPro" id="IPR020813">
    <property type="entry name" value="Fibrillarin_CS"/>
</dbReference>
<keyword evidence="6 7" id="KW-0694">RNA-binding</keyword>
<dbReference type="EMBL" id="AP018732">
    <property type="protein sequence ID" value="BBE42941.1"/>
    <property type="molecule type" value="Genomic_DNA"/>
</dbReference>
<organism evidence="8 9">
    <name type="scientific">Conexivisphaera calida</name>
    <dbReference type="NCBI Taxonomy" id="1874277"/>
    <lineage>
        <taxon>Archaea</taxon>
        <taxon>Nitrososphaerota</taxon>
        <taxon>Conexivisphaeria</taxon>
        <taxon>Conexivisphaerales</taxon>
        <taxon>Conexivisphaeraceae</taxon>
        <taxon>Conexivisphaera</taxon>
    </lineage>
</organism>
<evidence type="ECO:0000256" key="6">
    <source>
        <dbReference type="ARBA" id="ARBA00022884"/>
    </source>
</evidence>
<feature type="binding site" evidence="7">
    <location>
        <begin position="86"/>
        <end position="87"/>
    </location>
    <ligand>
        <name>S-adenosyl-L-methionine</name>
        <dbReference type="ChEBI" id="CHEBI:59789"/>
    </ligand>
</feature>
<reference evidence="8 9" key="1">
    <citation type="journal article" date="2019" name="ISME J.">
        <title>Isolation and characterization of a thermophilic sulfur- and iron-reducing thaumarchaeote from a terrestrial acidic hot spring.</title>
        <authorList>
            <person name="Kato S."/>
            <person name="Itoh T."/>
            <person name="Yuki M."/>
            <person name="Nagamori M."/>
            <person name="Ohnishi M."/>
            <person name="Uematsu K."/>
            <person name="Suzuki K."/>
            <person name="Takashina T."/>
            <person name="Ohkuma M."/>
        </authorList>
    </citation>
    <scope>NUCLEOTIDE SEQUENCE [LARGE SCALE GENOMIC DNA]</scope>
    <source>
        <strain evidence="8 9">NAS-02</strain>
    </source>
</reference>
<dbReference type="GO" id="GO:0008033">
    <property type="term" value="P:tRNA processing"/>
    <property type="evidence" value="ECO:0007669"/>
    <property type="project" value="UniProtKB-UniRule"/>
</dbReference>
<dbReference type="GO" id="GO:0000494">
    <property type="term" value="P:box C/D sno(s)RNA 3'-end processing"/>
    <property type="evidence" value="ECO:0007669"/>
    <property type="project" value="TreeGrafter"/>
</dbReference>
<evidence type="ECO:0000256" key="5">
    <source>
        <dbReference type="ARBA" id="ARBA00022694"/>
    </source>
</evidence>
<dbReference type="SMART" id="SM01206">
    <property type="entry name" value="Fibrillarin"/>
    <property type="match status" value="1"/>
</dbReference>
<feature type="binding site" evidence="7">
    <location>
        <begin position="131"/>
        <end position="132"/>
    </location>
    <ligand>
        <name>S-adenosyl-L-methionine</name>
        <dbReference type="ChEBI" id="CHEBI:59789"/>
    </ligand>
</feature>
<feature type="binding site" evidence="7">
    <location>
        <begin position="105"/>
        <end position="106"/>
    </location>
    <ligand>
        <name>S-adenosyl-L-methionine</name>
        <dbReference type="ChEBI" id="CHEBI:59789"/>
    </ligand>
</feature>
<dbReference type="Proteomes" id="UP000509448">
    <property type="component" value="Chromosome"/>
</dbReference>
<comment type="function">
    <text evidence="7">Involved in pre-rRNA and tRNA processing. Utilizes the methyl donor S-adenosyl-L-methionine to catalyze the site-specific 2'-hydroxyl methylation of ribose moieties in rRNA and tRNA. Site specificity is provided by a guide RNA that base pairs with the substrate. Methylation occurs at a characteristic distance from the sequence involved in base pairing with the guide RNA.</text>
</comment>
<comment type="similarity">
    <text evidence="1 7">Belongs to the methyltransferase superfamily. Fibrillarin family.</text>
</comment>
<dbReference type="Gene3D" id="3.40.50.150">
    <property type="entry name" value="Vaccinia Virus protein VP39"/>
    <property type="match status" value="1"/>
</dbReference>
<evidence type="ECO:0000256" key="2">
    <source>
        <dbReference type="ARBA" id="ARBA00022552"/>
    </source>
</evidence>
<evidence type="ECO:0000256" key="1">
    <source>
        <dbReference type="ARBA" id="ARBA00010632"/>
    </source>
</evidence>
<dbReference type="SUPFAM" id="SSF53335">
    <property type="entry name" value="S-adenosyl-L-methionine-dependent methyltransferases"/>
    <property type="match status" value="1"/>
</dbReference>
<dbReference type="InterPro" id="IPR029063">
    <property type="entry name" value="SAM-dependent_MTases_sf"/>
</dbReference>
<comment type="subunit">
    <text evidence="7">Interacts with nop5. Component of box C/D small ribonucleoprotein (sRNP) particles that contain rpl7ae, FlpA and nop5, plus a guide RNA.</text>
</comment>
<dbReference type="KEGG" id="ccai:NAS2_1564"/>
<evidence type="ECO:0000313" key="8">
    <source>
        <dbReference type="EMBL" id="BBE42941.1"/>
    </source>
</evidence>
<keyword evidence="5 7" id="KW-0819">tRNA processing</keyword>
<keyword evidence="3 7" id="KW-0489">Methyltransferase</keyword>
<dbReference type="AlphaFoldDB" id="A0A4P2VFJ9"/>
<dbReference type="PANTHER" id="PTHR10335">
    <property type="entry name" value="RRNA 2-O-METHYLTRANSFERASE FIBRILLARIN"/>
    <property type="match status" value="1"/>
</dbReference>
<keyword evidence="4 7" id="KW-0808">Transferase</keyword>
<evidence type="ECO:0000256" key="3">
    <source>
        <dbReference type="ARBA" id="ARBA00022603"/>
    </source>
</evidence>
<dbReference type="HAMAP" id="MF_00351">
    <property type="entry name" value="RNA_methyltransf_FlpA"/>
    <property type="match status" value="1"/>
</dbReference>
<evidence type="ECO:0000313" key="9">
    <source>
        <dbReference type="Proteomes" id="UP000509448"/>
    </source>
</evidence>
<dbReference type="GeneID" id="55585373"/>
<dbReference type="GO" id="GO:0008649">
    <property type="term" value="F:rRNA methyltransferase activity"/>
    <property type="evidence" value="ECO:0007669"/>
    <property type="project" value="TreeGrafter"/>
</dbReference>
<dbReference type="PROSITE" id="PS00566">
    <property type="entry name" value="FIBRILLARIN"/>
    <property type="match status" value="1"/>
</dbReference>
<keyword evidence="2 7" id="KW-0698">rRNA processing</keyword>
<dbReference type="PANTHER" id="PTHR10335:SF17">
    <property type="entry name" value="FIBRILLARIN"/>
    <property type="match status" value="1"/>
</dbReference>
<dbReference type="RefSeq" id="WP_420811063.1">
    <property type="nucleotide sequence ID" value="NZ_AP018732.1"/>
</dbReference>
<accession>A0A4P2VFJ9</accession>
<feature type="binding site" evidence="7">
    <location>
        <begin position="151"/>
        <end position="154"/>
    </location>
    <ligand>
        <name>S-adenosyl-L-methionine</name>
        <dbReference type="ChEBI" id="CHEBI:59789"/>
    </ligand>
</feature>
<dbReference type="Gene3D" id="3.30.200.20">
    <property type="entry name" value="Phosphorylase Kinase, domain 1"/>
    <property type="match status" value="1"/>
</dbReference>
<proteinExistence type="inferred from homology"/>
<dbReference type="CDD" id="cd02440">
    <property type="entry name" value="AdoMet_MTases"/>
    <property type="match status" value="1"/>
</dbReference>
<evidence type="ECO:0000256" key="7">
    <source>
        <dbReference type="HAMAP-Rule" id="MF_00351"/>
    </source>
</evidence>
<protein>
    <recommendedName>
        <fullName evidence="7">Fibrillarin-like rRNA/tRNA 2'-O-methyltransferase</fullName>
        <ecNumber evidence="7">2.1.1.-</ecNumber>
    </recommendedName>
</protein>
<dbReference type="Pfam" id="PF01269">
    <property type="entry name" value="Fibrillarin"/>
    <property type="match status" value="1"/>
</dbReference>
<dbReference type="GO" id="GO:1990259">
    <property type="term" value="F:histone H2AQ104 methyltransferase activity"/>
    <property type="evidence" value="ECO:0007669"/>
    <property type="project" value="TreeGrafter"/>
</dbReference>
<dbReference type="NCBIfam" id="NF003276">
    <property type="entry name" value="PRK04266.1-2"/>
    <property type="match status" value="1"/>
</dbReference>
<dbReference type="InterPro" id="IPR000692">
    <property type="entry name" value="Fibrillarin"/>
</dbReference>
<dbReference type="PIRSF" id="PIRSF006540">
    <property type="entry name" value="Nop17p"/>
    <property type="match status" value="1"/>
</dbReference>
<sequence length="229" mass="25350">MTRVKPDDVRPGLYWVELGGREQPATKNLSPGISVYGEQLISHEGAEYRLWDPYRSKLAGAILNGLKGYPLAPGRRVLYLGASTGTTVSHVSDIVDVAGVVFAVEVSHRVARELLERVVKYRRNVIPIVEDARRPERYGFVYGKVDLVYSDIAQQDQTEIAISNARKYLKPGGDMLLIIKARSIDVTKEPGDVVKGEVDRLRSSGFNVSEVVDLAPYDKDHAIVSARMA</sequence>
<evidence type="ECO:0000256" key="4">
    <source>
        <dbReference type="ARBA" id="ARBA00022679"/>
    </source>
</evidence>
<dbReference type="PRINTS" id="PR00052">
    <property type="entry name" value="FIBRILLARIN"/>
</dbReference>